<dbReference type="GO" id="GO:0008815">
    <property type="term" value="F:citrate (pro-3S)-lyase activity"/>
    <property type="evidence" value="ECO:0007669"/>
    <property type="project" value="UniProtKB-EC"/>
</dbReference>
<dbReference type="EC" id="4.1.3.6" evidence="5"/>
<reference evidence="5" key="1">
    <citation type="journal article" date="2021" name="PeerJ">
        <title>Extensive microbial diversity within the chicken gut microbiome revealed by metagenomics and culture.</title>
        <authorList>
            <person name="Gilroy R."/>
            <person name="Ravi A."/>
            <person name="Getino M."/>
            <person name="Pursley I."/>
            <person name="Horton D.L."/>
            <person name="Alikhan N.F."/>
            <person name="Baker D."/>
            <person name="Gharbi K."/>
            <person name="Hall N."/>
            <person name="Watson M."/>
            <person name="Adriaenssens E.M."/>
            <person name="Foster-Nyarko E."/>
            <person name="Jarju S."/>
            <person name="Secka A."/>
            <person name="Antonio M."/>
            <person name="Oren A."/>
            <person name="Chaudhuri R.R."/>
            <person name="La Ragione R."/>
            <person name="Hildebrand F."/>
            <person name="Pallen M.J."/>
        </authorList>
    </citation>
    <scope>NUCLEOTIDE SEQUENCE</scope>
    <source>
        <strain evidence="5">CHK198-12963</strain>
    </source>
</reference>
<feature type="modified residue" description="O-(phosphoribosyl dephospho-coenzyme A)serine" evidence="4">
    <location>
        <position position="14"/>
    </location>
</feature>
<dbReference type="InterPro" id="IPR023439">
    <property type="entry name" value="Mal_deCO2ase/Cit_lyase_ACP"/>
</dbReference>
<evidence type="ECO:0000313" key="6">
    <source>
        <dbReference type="Proteomes" id="UP000823863"/>
    </source>
</evidence>
<evidence type="ECO:0000256" key="2">
    <source>
        <dbReference type="ARBA" id="ARBA00022490"/>
    </source>
</evidence>
<comment type="subcellular location">
    <subcellularLocation>
        <location evidence="1">Cytoplasm</location>
    </subcellularLocation>
</comment>
<dbReference type="Proteomes" id="UP000823863">
    <property type="component" value="Unassembled WGS sequence"/>
</dbReference>
<dbReference type="PIRSF" id="PIRSF002736">
    <property type="entry name" value="Citrt_lyas_gamma"/>
    <property type="match status" value="1"/>
</dbReference>
<evidence type="ECO:0000256" key="3">
    <source>
        <dbReference type="ARBA" id="ARBA00022553"/>
    </source>
</evidence>
<dbReference type="InterPro" id="IPR006495">
    <property type="entry name" value="CitD"/>
</dbReference>
<reference evidence="5" key="2">
    <citation type="submission" date="2021-04" db="EMBL/GenBank/DDBJ databases">
        <authorList>
            <person name="Gilroy R."/>
        </authorList>
    </citation>
    <scope>NUCLEOTIDE SEQUENCE</scope>
    <source>
        <strain evidence="5">CHK198-12963</strain>
    </source>
</reference>
<keyword evidence="5" id="KW-0456">Lyase</keyword>
<evidence type="ECO:0000313" key="5">
    <source>
        <dbReference type="EMBL" id="HJC66964.1"/>
    </source>
</evidence>
<comment type="caution">
    <text evidence="5">The sequence shown here is derived from an EMBL/GenBank/DDBJ whole genome shotgun (WGS) entry which is preliminary data.</text>
</comment>
<evidence type="ECO:0000256" key="1">
    <source>
        <dbReference type="ARBA" id="ARBA00004496"/>
    </source>
</evidence>
<name>A0A9D2PV35_9FIRM</name>
<dbReference type="Pfam" id="PF06857">
    <property type="entry name" value="ACP"/>
    <property type="match status" value="1"/>
</dbReference>
<evidence type="ECO:0000256" key="4">
    <source>
        <dbReference type="PIRSR" id="PIRSR002736-50"/>
    </source>
</evidence>
<gene>
    <name evidence="5" type="primary">citD</name>
    <name evidence="5" type="ORF">H9931_09670</name>
</gene>
<dbReference type="AlphaFoldDB" id="A0A9D2PV35"/>
<dbReference type="NCBIfam" id="TIGR01608">
    <property type="entry name" value="citD"/>
    <property type="match status" value="1"/>
</dbReference>
<dbReference type="NCBIfam" id="NF009726">
    <property type="entry name" value="PRK13253.1"/>
    <property type="match status" value="1"/>
</dbReference>
<keyword evidence="2" id="KW-0963">Cytoplasm</keyword>
<dbReference type="EMBL" id="DWWB01000053">
    <property type="protein sequence ID" value="HJC66964.1"/>
    <property type="molecule type" value="Genomic_DNA"/>
</dbReference>
<accession>A0A9D2PV35</accession>
<dbReference type="GO" id="GO:0005737">
    <property type="term" value="C:cytoplasm"/>
    <property type="evidence" value="ECO:0007669"/>
    <property type="project" value="UniProtKB-SubCell"/>
</dbReference>
<proteinExistence type="predicted"/>
<organism evidence="5 6">
    <name type="scientific">Candidatus Enterocloster excrementigallinarum</name>
    <dbReference type="NCBI Taxonomy" id="2838558"/>
    <lineage>
        <taxon>Bacteria</taxon>
        <taxon>Bacillati</taxon>
        <taxon>Bacillota</taxon>
        <taxon>Clostridia</taxon>
        <taxon>Lachnospirales</taxon>
        <taxon>Lachnospiraceae</taxon>
        <taxon>Enterocloster</taxon>
    </lineage>
</organism>
<keyword evidence="3 4" id="KW-0597">Phosphoprotein</keyword>
<sequence length="91" mass="10103">MNIVKSAAAGTMESSDAMVLVSPAENGILVELESTVYTRFGKQMETLVRRTAEEMGAQKIRIRVQDFGALDCTLRARVRTAIRRAAKEETR</sequence>
<protein>
    <submittedName>
        <fullName evidence="5">Citrate lyase acyl carrier protein</fullName>
        <ecNumber evidence="5">4.1.3.6</ecNumber>
    </submittedName>
</protein>